<keyword evidence="3" id="KW-1185">Reference proteome</keyword>
<dbReference type="OrthoDB" id="9807498at2"/>
<dbReference type="HOGENOM" id="CLU_011540_4_0_7"/>
<dbReference type="EMBL" id="CR522870">
    <property type="protein sequence ID" value="CAG37580.1"/>
    <property type="molecule type" value="Genomic_DNA"/>
</dbReference>
<protein>
    <submittedName>
        <fullName evidence="2">Related to collagenase</fullName>
    </submittedName>
</protein>
<dbReference type="eggNOG" id="COG0826">
    <property type="taxonomic scope" value="Bacteria"/>
</dbReference>
<dbReference type="Pfam" id="PF12392">
    <property type="entry name" value="DUF3656"/>
    <property type="match status" value="1"/>
</dbReference>
<dbReference type="Proteomes" id="UP000000602">
    <property type="component" value="Chromosome"/>
</dbReference>
<evidence type="ECO:0000313" key="3">
    <source>
        <dbReference type="Proteomes" id="UP000000602"/>
    </source>
</evidence>
<dbReference type="Pfam" id="PF01136">
    <property type="entry name" value="Peptidase_U32"/>
    <property type="match status" value="2"/>
</dbReference>
<feature type="domain" description="Peptidase U32 collagenase" evidence="1">
    <location>
        <begin position="341"/>
        <end position="459"/>
    </location>
</feature>
<dbReference type="PANTHER" id="PTHR30217">
    <property type="entry name" value="PEPTIDASE U32 FAMILY"/>
    <property type="match status" value="1"/>
</dbReference>
<evidence type="ECO:0000259" key="1">
    <source>
        <dbReference type="Pfam" id="PF12392"/>
    </source>
</evidence>
<dbReference type="InterPro" id="IPR001539">
    <property type="entry name" value="Peptidase_U32"/>
</dbReference>
<dbReference type="RefSeq" id="WP_011190092.1">
    <property type="nucleotide sequence ID" value="NC_006138.1"/>
</dbReference>
<dbReference type="InterPro" id="IPR020988">
    <property type="entry name" value="Pept_U32_collagenase"/>
</dbReference>
<dbReference type="MEROPS" id="U32.003"/>
<reference evidence="3" key="1">
    <citation type="journal article" date="2004" name="Environ. Microbiol.">
        <title>The genome of Desulfotalea psychrophila, a sulfate-reducing bacterium from permanently cold Arctic sediments.</title>
        <authorList>
            <person name="Rabus R."/>
            <person name="Ruepp A."/>
            <person name="Frickey T."/>
            <person name="Rattei T."/>
            <person name="Fartmann B."/>
            <person name="Stark M."/>
            <person name="Bauer M."/>
            <person name="Zibat A."/>
            <person name="Lombardot T."/>
            <person name="Becker I."/>
            <person name="Amann J."/>
            <person name="Gellner K."/>
            <person name="Teeling H."/>
            <person name="Leuschner W.D."/>
            <person name="Gloeckner F.-O."/>
            <person name="Lupas A.N."/>
            <person name="Amann R."/>
            <person name="Klenk H.-P."/>
        </authorList>
    </citation>
    <scope>NUCLEOTIDE SEQUENCE [LARGE SCALE GENOMIC DNA]</scope>
    <source>
        <strain evidence="3">DSM 12343 / LSv54</strain>
    </source>
</reference>
<dbReference type="KEGG" id="dps:DP2851"/>
<proteinExistence type="predicted"/>
<dbReference type="PANTHER" id="PTHR30217:SF10">
    <property type="entry name" value="23S RRNA 5-HYDROXYCYTIDINE C2501 SYNTHASE"/>
    <property type="match status" value="1"/>
</dbReference>
<name>Q6AJA0_DESPS</name>
<gene>
    <name evidence="2" type="ordered locus">DP2851</name>
</gene>
<organism evidence="2 3">
    <name type="scientific">Desulfotalea psychrophila (strain LSv54 / DSM 12343)</name>
    <dbReference type="NCBI Taxonomy" id="177439"/>
    <lineage>
        <taxon>Bacteria</taxon>
        <taxon>Pseudomonadati</taxon>
        <taxon>Thermodesulfobacteriota</taxon>
        <taxon>Desulfobulbia</taxon>
        <taxon>Desulfobulbales</taxon>
        <taxon>Desulfocapsaceae</taxon>
        <taxon>Desulfotalea</taxon>
    </lineage>
</organism>
<dbReference type="STRING" id="177439.DP2851"/>
<dbReference type="AlphaFoldDB" id="Q6AJA0"/>
<dbReference type="InterPro" id="IPR051454">
    <property type="entry name" value="RNA/ubiquinone_mod_enzymes"/>
</dbReference>
<accession>Q6AJA0</accession>
<evidence type="ECO:0000313" key="2">
    <source>
        <dbReference type="EMBL" id="CAG37580.1"/>
    </source>
</evidence>
<sequence length="760" mass="85632">MKRKIELLAPGGDIDSIKAAIIAGADAIYCGLDKFNARNRAENIGIEELNGILRLAHKNSCEIFLTLNIIIIESEIPTLINLLNKLVNTGLDGIIVQDFGAFYLLEKYFPSLKIHASTQLTSHNEGQIKFLKRLTATRVNLCRELNLNEIKSLARTGHEHDLLTEVFVHGANCICFSGICYLSSVLGGNSGNRGRCSQPCRDQYLTTVRAKNFPLNLKDNSAYADLAELAEAGVDSIKIEGRIKKFHYVHTVVNSWRQQLRRLSNKEELLKDDENLHRVFNRGFSNAFLKGDINRNMFIDNPRDNSALHLAEIYGGASDENVTRAKKELYDLKTEIINDVRTRIDQLSIERAPLTISVSGKVGAQLKVSVTTPDTSFTLYSTTELAQTGRAITAIATKKGRANQVLDYEILLSRFKAVNDTEYFIETLELDALEENLFVPFKELTSLKSQLLFKLNGERAHHAPIDLPRLKKHDDKTERPCLSLLISSAEDIHLCRETSADVYFQLPSNFKNSLVKFIDLFCQNDKLIPWFPSILIGDDYRTAVEFLERVKPKGIVTDNTGIALAAYERGIKWVAGPHLNTVNSFSLLSLKEKFNCSGAFISNEINGRQIKAIKRPEGFDLYYSIYHPILLLTSRQCLFQQITGCAKKRMDESCIEGCEKTASISNLKDGTIFIEKSKGNYHHAYHETHFLNTDIATDTEGLFTSLFIDLRDIETKTERAVDKIDLIRLFADHLNDKADSAEILKRNISPTTCHQYTRGL</sequence>